<dbReference type="NCBIfam" id="TIGR00756">
    <property type="entry name" value="PPR"/>
    <property type="match status" value="2"/>
</dbReference>
<accession>A0AAN8TR48</accession>
<evidence type="ECO:0000313" key="3">
    <source>
        <dbReference type="EMBL" id="KAK6789842.1"/>
    </source>
</evidence>
<dbReference type="AlphaFoldDB" id="A0AAN8TR48"/>
<name>A0AAN8TR48_SOLBU</name>
<feature type="repeat" description="PPR" evidence="2">
    <location>
        <begin position="47"/>
        <end position="81"/>
    </location>
</feature>
<evidence type="ECO:0008006" key="5">
    <source>
        <dbReference type="Google" id="ProtNLM"/>
    </source>
</evidence>
<keyword evidence="1" id="KW-0677">Repeat</keyword>
<sequence>MATGLVISIAVTPKLRPFSLISHQNQSSAQKRIWRMKQGGNIDPRGNYADCASLIQGLSRKKLPVAAERIVLEMKSEGFVPDSSTLSALMLCYASNGLFCKALTAWDEIMNSSFLPDVHVIVELIDIYSCKGYLDVAVRILHQIQLKDFNLLRDVYAQAISRFGKKGQLELMEVMLKEMVSMGFPVDSTTGNAYVIYYSNFGTLSEMEVAYGRLKKSRILIEEEAIRSISLAYLKKEKFYSLGQFVRDVGLCRRNVGNLLWNLLLLSYAANFKMKSLQREFVRMVESGFFPDLDTFNIRALAFSKMSLFWDLHVTLEHMKHEKVVPDLVTYGSVVDAYLDRGLGRNLDFALRKLNINDCVTVATEPLVFEAIGKGDFHLSSEARLEFSKKKNWTYAELITTYLKKYFRLLQIHWFKWFIVPDCSYAFTDFIKQDITGSCICGINNK</sequence>
<dbReference type="PROSITE" id="PS51375">
    <property type="entry name" value="PPR"/>
    <property type="match status" value="2"/>
</dbReference>
<gene>
    <name evidence="3" type="ORF">RDI58_013642</name>
</gene>
<reference evidence="3 4" key="1">
    <citation type="submission" date="2024-02" db="EMBL/GenBank/DDBJ databases">
        <title>de novo genome assembly of Solanum bulbocastanum strain 11H21.</title>
        <authorList>
            <person name="Hosaka A.J."/>
        </authorList>
    </citation>
    <scope>NUCLEOTIDE SEQUENCE [LARGE SCALE GENOMIC DNA]</scope>
    <source>
        <tissue evidence="3">Young leaves</tissue>
    </source>
</reference>
<evidence type="ECO:0000256" key="2">
    <source>
        <dbReference type="PROSITE-ProRule" id="PRU00708"/>
    </source>
</evidence>
<evidence type="ECO:0000313" key="4">
    <source>
        <dbReference type="Proteomes" id="UP001371456"/>
    </source>
</evidence>
<protein>
    <recommendedName>
        <fullName evidence="5">Pentatricopeptide repeat-containing protein</fullName>
    </recommendedName>
</protein>
<evidence type="ECO:0000256" key="1">
    <source>
        <dbReference type="ARBA" id="ARBA00022737"/>
    </source>
</evidence>
<proteinExistence type="predicted"/>
<dbReference type="PANTHER" id="PTHR47493">
    <property type="entry name" value="OS08G0520200 PROTEIN"/>
    <property type="match status" value="1"/>
</dbReference>
<organism evidence="3 4">
    <name type="scientific">Solanum bulbocastanum</name>
    <name type="common">Wild potato</name>
    <dbReference type="NCBI Taxonomy" id="147425"/>
    <lineage>
        <taxon>Eukaryota</taxon>
        <taxon>Viridiplantae</taxon>
        <taxon>Streptophyta</taxon>
        <taxon>Embryophyta</taxon>
        <taxon>Tracheophyta</taxon>
        <taxon>Spermatophyta</taxon>
        <taxon>Magnoliopsida</taxon>
        <taxon>eudicotyledons</taxon>
        <taxon>Gunneridae</taxon>
        <taxon>Pentapetalae</taxon>
        <taxon>asterids</taxon>
        <taxon>lamiids</taxon>
        <taxon>Solanales</taxon>
        <taxon>Solanaceae</taxon>
        <taxon>Solanoideae</taxon>
        <taxon>Solaneae</taxon>
        <taxon>Solanum</taxon>
    </lineage>
</organism>
<dbReference type="Gene3D" id="1.25.40.10">
    <property type="entry name" value="Tetratricopeptide repeat domain"/>
    <property type="match status" value="3"/>
</dbReference>
<dbReference type="InterPro" id="IPR011990">
    <property type="entry name" value="TPR-like_helical_dom_sf"/>
</dbReference>
<dbReference type="Pfam" id="PF01535">
    <property type="entry name" value="PPR"/>
    <property type="match status" value="2"/>
</dbReference>
<dbReference type="EMBL" id="JBANQN010000005">
    <property type="protein sequence ID" value="KAK6789842.1"/>
    <property type="molecule type" value="Genomic_DNA"/>
</dbReference>
<dbReference type="InterPro" id="IPR002885">
    <property type="entry name" value="PPR_rpt"/>
</dbReference>
<keyword evidence="4" id="KW-1185">Reference proteome</keyword>
<dbReference type="Proteomes" id="UP001371456">
    <property type="component" value="Unassembled WGS sequence"/>
</dbReference>
<feature type="repeat" description="PPR" evidence="2">
    <location>
        <begin position="82"/>
        <end position="116"/>
    </location>
</feature>
<comment type="caution">
    <text evidence="3">The sequence shown here is derived from an EMBL/GenBank/DDBJ whole genome shotgun (WGS) entry which is preliminary data.</text>
</comment>
<dbReference type="PANTHER" id="PTHR47493:SF1">
    <property type="entry name" value="OS08G0520200 PROTEIN"/>
    <property type="match status" value="1"/>
</dbReference>